<dbReference type="CDD" id="cd09854">
    <property type="entry name" value="PIN_VapC-like"/>
    <property type="match status" value="1"/>
</dbReference>
<organism evidence="2 3">
    <name type="scientific">Candidatus Woesebacteria bacterium GWA1_41_8</name>
    <dbReference type="NCBI Taxonomy" id="1802471"/>
    <lineage>
        <taxon>Bacteria</taxon>
        <taxon>Candidatus Woeseibacteriota</taxon>
    </lineage>
</organism>
<dbReference type="Gene3D" id="3.40.50.1010">
    <property type="entry name" value="5'-nuclease"/>
    <property type="match status" value="1"/>
</dbReference>
<dbReference type="Proteomes" id="UP000176198">
    <property type="component" value="Unassembled WGS sequence"/>
</dbReference>
<dbReference type="Pfam" id="PF01850">
    <property type="entry name" value="PIN"/>
    <property type="match status" value="1"/>
</dbReference>
<dbReference type="PANTHER" id="PTHR42188:SF1">
    <property type="entry name" value="23S RRNA-SPECIFIC ENDONUCLEASE VAPC20"/>
    <property type="match status" value="1"/>
</dbReference>
<dbReference type="PANTHER" id="PTHR42188">
    <property type="entry name" value="23S RRNA-SPECIFIC ENDONUCLEASE VAPC20"/>
    <property type="match status" value="1"/>
</dbReference>
<dbReference type="InterPro" id="IPR039018">
    <property type="entry name" value="VapC20-like"/>
</dbReference>
<gene>
    <name evidence="2" type="ORF">A2115_00320</name>
</gene>
<dbReference type="AlphaFoldDB" id="A0A1F7WGG4"/>
<proteinExistence type="predicted"/>
<dbReference type="GO" id="GO:0016075">
    <property type="term" value="P:rRNA catabolic process"/>
    <property type="evidence" value="ECO:0007669"/>
    <property type="project" value="TreeGrafter"/>
</dbReference>
<dbReference type="EMBL" id="MGFJ01000036">
    <property type="protein sequence ID" value="OGM01880.1"/>
    <property type="molecule type" value="Genomic_DNA"/>
</dbReference>
<name>A0A1F7WGG4_9BACT</name>
<dbReference type="InterPro" id="IPR029060">
    <property type="entry name" value="PIN-like_dom_sf"/>
</dbReference>
<protein>
    <recommendedName>
        <fullName evidence="1">PIN domain-containing protein</fullName>
    </recommendedName>
</protein>
<reference evidence="2 3" key="1">
    <citation type="journal article" date="2016" name="Nat. Commun.">
        <title>Thousands of microbial genomes shed light on interconnected biogeochemical processes in an aquifer system.</title>
        <authorList>
            <person name="Anantharaman K."/>
            <person name="Brown C.T."/>
            <person name="Hug L.A."/>
            <person name="Sharon I."/>
            <person name="Castelle C.J."/>
            <person name="Probst A.J."/>
            <person name="Thomas B.C."/>
            <person name="Singh A."/>
            <person name="Wilkins M.J."/>
            <person name="Karaoz U."/>
            <person name="Brodie E.L."/>
            <person name="Williams K.H."/>
            <person name="Hubbard S.S."/>
            <person name="Banfield J.F."/>
        </authorList>
    </citation>
    <scope>NUCLEOTIDE SEQUENCE [LARGE SCALE GENOMIC DNA]</scope>
</reference>
<feature type="domain" description="PIN" evidence="1">
    <location>
        <begin position="7"/>
        <end position="134"/>
    </location>
</feature>
<evidence type="ECO:0000313" key="2">
    <source>
        <dbReference type="EMBL" id="OGM01880.1"/>
    </source>
</evidence>
<dbReference type="SUPFAM" id="SSF88723">
    <property type="entry name" value="PIN domain-like"/>
    <property type="match status" value="1"/>
</dbReference>
<dbReference type="STRING" id="1802471.A2115_00320"/>
<accession>A0A1F7WGG4</accession>
<sequence length="142" mass="15495">MNNLPKVVVDADAIIAQADPNDKHHKTATAISESLAKRNAQVVYPVTAITESNAYMQRVLNSTASAYATAVVFTDPNVQVAEVNQNTLRNALKYFSPTTGKKNTLFDCIVAAVAEEHGADAIFSFDKFYERKGFKLAAELKL</sequence>
<evidence type="ECO:0000259" key="1">
    <source>
        <dbReference type="Pfam" id="PF01850"/>
    </source>
</evidence>
<evidence type="ECO:0000313" key="3">
    <source>
        <dbReference type="Proteomes" id="UP000176198"/>
    </source>
</evidence>
<dbReference type="GO" id="GO:0004521">
    <property type="term" value="F:RNA endonuclease activity"/>
    <property type="evidence" value="ECO:0007669"/>
    <property type="project" value="InterPro"/>
</dbReference>
<comment type="caution">
    <text evidence="2">The sequence shown here is derived from an EMBL/GenBank/DDBJ whole genome shotgun (WGS) entry which is preliminary data.</text>
</comment>
<dbReference type="InterPro" id="IPR002716">
    <property type="entry name" value="PIN_dom"/>
</dbReference>